<evidence type="ECO:0000313" key="7">
    <source>
        <dbReference type="EMBL" id="NDY92188.1"/>
    </source>
</evidence>
<protein>
    <submittedName>
        <fullName evidence="7">IS30 family transposase</fullName>
    </submittedName>
</protein>
<dbReference type="InterPro" id="IPR001598">
    <property type="entry name" value="Transposase_IS30_CS"/>
</dbReference>
<dbReference type="GO" id="GO:0005829">
    <property type="term" value="C:cytosol"/>
    <property type="evidence" value="ECO:0007669"/>
    <property type="project" value="TreeGrafter"/>
</dbReference>
<comment type="function">
    <text evidence="1">Required for the transposition of the insertion element.</text>
</comment>
<proteinExistence type="inferred from homology"/>
<accession>A0A7C9PHW0</accession>
<comment type="caution">
    <text evidence="7">The sequence shown here is derived from an EMBL/GenBank/DDBJ whole genome shotgun (WGS) entry which is preliminary data.</text>
</comment>
<dbReference type="GO" id="GO:0004803">
    <property type="term" value="F:transposase activity"/>
    <property type="evidence" value="ECO:0007669"/>
    <property type="project" value="InterPro"/>
</dbReference>
<dbReference type="PANTHER" id="PTHR10948:SF23">
    <property type="entry name" value="TRANSPOSASE INSI FOR INSERTION SEQUENCE ELEMENT IS30A-RELATED"/>
    <property type="match status" value="1"/>
</dbReference>
<dbReference type="PROSITE" id="PS01043">
    <property type="entry name" value="TRANSPOSASE_IS30"/>
    <property type="match status" value="1"/>
</dbReference>
<dbReference type="InterPro" id="IPR012337">
    <property type="entry name" value="RNaseH-like_sf"/>
</dbReference>
<dbReference type="PROSITE" id="PS50994">
    <property type="entry name" value="INTEGRASE"/>
    <property type="match status" value="1"/>
</dbReference>
<evidence type="ECO:0000256" key="4">
    <source>
        <dbReference type="ARBA" id="ARBA00023125"/>
    </source>
</evidence>
<feature type="domain" description="Integrase catalytic" evidence="6">
    <location>
        <begin position="167"/>
        <end position="320"/>
    </location>
</feature>
<gene>
    <name evidence="7" type="ORF">G3A44_13430</name>
</gene>
<evidence type="ECO:0000313" key="8">
    <source>
        <dbReference type="Proteomes" id="UP000484255"/>
    </source>
</evidence>
<dbReference type="SUPFAM" id="SSF53098">
    <property type="entry name" value="Ribonuclease H-like"/>
    <property type="match status" value="1"/>
</dbReference>
<evidence type="ECO:0000256" key="3">
    <source>
        <dbReference type="ARBA" id="ARBA00022578"/>
    </source>
</evidence>
<dbReference type="InterPro" id="IPR051917">
    <property type="entry name" value="Transposase-Integrase"/>
</dbReference>
<dbReference type="GO" id="GO:0003677">
    <property type="term" value="F:DNA binding"/>
    <property type="evidence" value="ECO:0007669"/>
    <property type="project" value="UniProtKB-KW"/>
</dbReference>
<dbReference type="Proteomes" id="UP000484255">
    <property type="component" value="Unassembled WGS sequence"/>
</dbReference>
<dbReference type="Pfam" id="PF00665">
    <property type="entry name" value="rve"/>
    <property type="match status" value="1"/>
</dbReference>
<dbReference type="InterPro" id="IPR025246">
    <property type="entry name" value="IS30-like_HTH"/>
</dbReference>
<keyword evidence="3" id="KW-0815">Transposition</keyword>
<evidence type="ECO:0000259" key="6">
    <source>
        <dbReference type="PROSITE" id="PS50994"/>
    </source>
</evidence>
<name>A0A7C9PHW0_9BURK</name>
<keyword evidence="4" id="KW-0238">DNA-binding</keyword>
<dbReference type="Gene3D" id="3.30.420.10">
    <property type="entry name" value="Ribonuclease H-like superfamily/Ribonuclease H"/>
    <property type="match status" value="1"/>
</dbReference>
<keyword evidence="8" id="KW-1185">Reference proteome</keyword>
<dbReference type="GO" id="GO:0015074">
    <property type="term" value="P:DNA integration"/>
    <property type="evidence" value="ECO:0007669"/>
    <property type="project" value="InterPro"/>
</dbReference>
<dbReference type="InterPro" id="IPR053392">
    <property type="entry name" value="Transposase_IS30-like"/>
</dbReference>
<dbReference type="AlphaFoldDB" id="A0A7C9PHW0"/>
<sequence>MQAEERVTLAALRQQGQSLRQIGQVLGRSAGSLSRELKRNSTATGYTSKAADAACRARRVAARSPRKLDVCGPLWPIVAHQLMNLWSPQQIAKVFRQLWPDDAGMHVSHETIYNAIYAYPKGDLRKQLLACLRHGQTGRRPRSAGKDRRGQLPDMVSIHVRPPEVEDRVMPGHWEGDLIKGAGNKSCVGVLVERTTRLVLLAWMPDATAESALAGFTAKLNSITEPMRKTLTYDRGKEMARHRELALNTKIRVYFCDPYKPWQRGSCENTNGLLRQMLPKGTDLSVHDQQALDAIADLLNNRPRQTLGWRSPIQAFREMMQRVAEQDVAAVH</sequence>
<dbReference type="NCBIfam" id="NF033563">
    <property type="entry name" value="transpos_IS30"/>
    <property type="match status" value="1"/>
</dbReference>
<evidence type="ECO:0000256" key="1">
    <source>
        <dbReference type="ARBA" id="ARBA00002190"/>
    </source>
</evidence>
<dbReference type="InterPro" id="IPR036397">
    <property type="entry name" value="RNaseH_sf"/>
</dbReference>
<evidence type="ECO:0000256" key="5">
    <source>
        <dbReference type="ARBA" id="ARBA00023172"/>
    </source>
</evidence>
<evidence type="ECO:0000256" key="2">
    <source>
        <dbReference type="ARBA" id="ARBA00006363"/>
    </source>
</evidence>
<dbReference type="Pfam" id="PF13936">
    <property type="entry name" value="HTH_38"/>
    <property type="match status" value="1"/>
</dbReference>
<dbReference type="InterPro" id="IPR001584">
    <property type="entry name" value="Integrase_cat-core"/>
</dbReference>
<dbReference type="EMBL" id="JAAGOH010000015">
    <property type="protein sequence ID" value="NDY92188.1"/>
    <property type="molecule type" value="Genomic_DNA"/>
</dbReference>
<reference evidence="7 8" key="1">
    <citation type="submission" date="2020-02" db="EMBL/GenBank/DDBJ databases">
        <title>Ideonella bacterium strain TBM-1.</title>
        <authorList>
            <person name="Chen W.-M."/>
        </authorList>
    </citation>
    <scope>NUCLEOTIDE SEQUENCE [LARGE SCALE GENOMIC DNA]</scope>
    <source>
        <strain evidence="7 8">TBM-1</strain>
    </source>
</reference>
<organism evidence="7 8">
    <name type="scientific">Ideonella livida</name>
    <dbReference type="NCBI Taxonomy" id="2707176"/>
    <lineage>
        <taxon>Bacteria</taxon>
        <taxon>Pseudomonadati</taxon>
        <taxon>Pseudomonadota</taxon>
        <taxon>Betaproteobacteria</taxon>
        <taxon>Burkholderiales</taxon>
        <taxon>Sphaerotilaceae</taxon>
        <taxon>Ideonella</taxon>
    </lineage>
</organism>
<dbReference type="PANTHER" id="PTHR10948">
    <property type="entry name" value="TRANSPOSASE"/>
    <property type="match status" value="1"/>
</dbReference>
<comment type="similarity">
    <text evidence="2">Belongs to the transposase IS30 family.</text>
</comment>
<keyword evidence="5" id="KW-0233">DNA recombination</keyword>
<dbReference type="GO" id="GO:0006313">
    <property type="term" value="P:DNA transposition"/>
    <property type="evidence" value="ECO:0007669"/>
    <property type="project" value="InterPro"/>
</dbReference>